<dbReference type="EMBL" id="JAUEPO010000005">
    <property type="protein sequence ID" value="KAK3321369.1"/>
    <property type="molecule type" value="Genomic_DNA"/>
</dbReference>
<name>A0AAE0IA49_9PEZI</name>
<evidence type="ECO:0000313" key="4">
    <source>
        <dbReference type="Proteomes" id="UP001286456"/>
    </source>
</evidence>
<organism evidence="3 4">
    <name type="scientific">Cercophora scortea</name>
    <dbReference type="NCBI Taxonomy" id="314031"/>
    <lineage>
        <taxon>Eukaryota</taxon>
        <taxon>Fungi</taxon>
        <taxon>Dikarya</taxon>
        <taxon>Ascomycota</taxon>
        <taxon>Pezizomycotina</taxon>
        <taxon>Sordariomycetes</taxon>
        <taxon>Sordariomycetidae</taxon>
        <taxon>Sordariales</taxon>
        <taxon>Lasiosphaeriaceae</taxon>
        <taxon>Cercophora</taxon>
    </lineage>
</organism>
<reference evidence="3" key="2">
    <citation type="submission" date="2023-06" db="EMBL/GenBank/DDBJ databases">
        <authorList>
            <consortium name="Lawrence Berkeley National Laboratory"/>
            <person name="Haridas S."/>
            <person name="Hensen N."/>
            <person name="Bonometti L."/>
            <person name="Westerberg I."/>
            <person name="Brannstrom I.O."/>
            <person name="Guillou S."/>
            <person name="Cros-Aarteil S."/>
            <person name="Calhoun S."/>
            <person name="Kuo A."/>
            <person name="Mondo S."/>
            <person name="Pangilinan J."/>
            <person name="Riley R."/>
            <person name="Labutti K."/>
            <person name="Andreopoulos B."/>
            <person name="Lipzen A."/>
            <person name="Chen C."/>
            <person name="Yanf M."/>
            <person name="Daum C."/>
            <person name="Ng V."/>
            <person name="Clum A."/>
            <person name="Steindorff A."/>
            <person name="Ohm R."/>
            <person name="Martin F."/>
            <person name="Silar P."/>
            <person name="Natvig D."/>
            <person name="Lalanne C."/>
            <person name="Gautier V."/>
            <person name="Ament-Velasquez S.L."/>
            <person name="Kruys A."/>
            <person name="Hutchinson M.I."/>
            <person name="Powell A.J."/>
            <person name="Barry K."/>
            <person name="Miller A.N."/>
            <person name="Grigoriev I.V."/>
            <person name="Debuchy R."/>
            <person name="Gladieux P."/>
            <person name="Thoren M.H."/>
            <person name="Johannesson H."/>
        </authorList>
    </citation>
    <scope>NUCLEOTIDE SEQUENCE</scope>
    <source>
        <strain evidence="3">SMH4131-1</strain>
    </source>
</reference>
<dbReference type="AlphaFoldDB" id="A0AAE0IA49"/>
<keyword evidence="2" id="KW-0472">Membrane</keyword>
<accession>A0AAE0IA49</accession>
<dbReference type="Proteomes" id="UP001286456">
    <property type="component" value="Unassembled WGS sequence"/>
</dbReference>
<gene>
    <name evidence="3" type="ORF">B0T19DRAFT_478482</name>
</gene>
<feature type="transmembrane region" description="Helical" evidence="2">
    <location>
        <begin position="196"/>
        <end position="217"/>
    </location>
</feature>
<feature type="transmembrane region" description="Helical" evidence="2">
    <location>
        <begin position="229"/>
        <end position="251"/>
    </location>
</feature>
<reference evidence="3" key="1">
    <citation type="journal article" date="2023" name="Mol. Phylogenet. Evol.">
        <title>Genome-scale phylogeny and comparative genomics of the fungal order Sordariales.</title>
        <authorList>
            <person name="Hensen N."/>
            <person name="Bonometti L."/>
            <person name="Westerberg I."/>
            <person name="Brannstrom I.O."/>
            <person name="Guillou S."/>
            <person name="Cros-Aarteil S."/>
            <person name="Calhoun S."/>
            <person name="Haridas S."/>
            <person name="Kuo A."/>
            <person name="Mondo S."/>
            <person name="Pangilinan J."/>
            <person name="Riley R."/>
            <person name="LaButti K."/>
            <person name="Andreopoulos B."/>
            <person name="Lipzen A."/>
            <person name="Chen C."/>
            <person name="Yan M."/>
            <person name="Daum C."/>
            <person name="Ng V."/>
            <person name="Clum A."/>
            <person name="Steindorff A."/>
            <person name="Ohm R.A."/>
            <person name="Martin F."/>
            <person name="Silar P."/>
            <person name="Natvig D.O."/>
            <person name="Lalanne C."/>
            <person name="Gautier V."/>
            <person name="Ament-Velasquez S.L."/>
            <person name="Kruys A."/>
            <person name="Hutchinson M.I."/>
            <person name="Powell A.J."/>
            <person name="Barry K."/>
            <person name="Miller A.N."/>
            <person name="Grigoriev I.V."/>
            <person name="Debuchy R."/>
            <person name="Gladieux P."/>
            <person name="Hiltunen Thoren M."/>
            <person name="Johannesson H."/>
        </authorList>
    </citation>
    <scope>NUCLEOTIDE SEQUENCE</scope>
    <source>
        <strain evidence="3">SMH4131-1</strain>
    </source>
</reference>
<evidence type="ECO:0000256" key="1">
    <source>
        <dbReference type="SAM" id="MobiDB-lite"/>
    </source>
</evidence>
<evidence type="ECO:0000313" key="3">
    <source>
        <dbReference type="EMBL" id="KAK3321369.1"/>
    </source>
</evidence>
<comment type="caution">
    <text evidence="3">The sequence shown here is derived from an EMBL/GenBank/DDBJ whole genome shotgun (WGS) entry which is preliminary data.</text>
</comment>
<keyword evidence="2" id="KW-0812">Transmembrane</keyword>
<keyword evidence="2" id="KW-1133">Transmembrane helix</keyword>
<feature type="region of interest" description="Disordered" evidence="1">
    <location>
        <begin position="153"/>
        <end position="174"/>
    </location>
</feature>
<protein>
    <submittedName>
        <fullName evidence="3">Uncharacterized protein</fullName>
    </submittedName>
</protein>
<sequence>MLPAAMSAVQQLRRSSTYMASNMITLPYYRFYRQNTLLPVLAIVKAVKEGERDELISRRMRYWRERKLREYQFVSVAGTLLAAAVIGCFSWMPQDNEHWLGPAAWYSCLVMSLFAILLSSSEAFIFSTIKDGPRPRLLVKELAMIALIKEHNPESKPPHLARANTDRERGKETPQYARDAEIRWNMVFTWQAPVMLIAYAVTCFLMGLTINVCTPLYDGVGFRDASKASIFYIVSFILSGAVFVWCSFWAYRFIDLEDHEHEHDKGLELDPEPTTLREQVFLRSVDGNSPIESPPSLGLQRR</sequence>
<keyword evidence="4" id="KW-1185">Reference proteome</keyword>
<feature type="transmembrane region" description="Helical" evidence="2">
    <location>
        <begin position="71"/>
        <end position="92"/>
    </location>
</feature>
<proteinExistence type="predicted"/>
<evidence type="ECO:0000256" key="2">
    <source>
        <dbReference type="SAM" id="Phobius"/>
    </source>
</evidence>
<feature type="transmembrane region" description="Helical" evidence="2">
    <location>
        <begin position="104"/>
        <end position="126"/>
    </location>
</feature>
<feature type="compositionally biased region" description="Basic and acidic residues" evidence="1">
    <location>
        <begin position="164"/>
        <end position="174"/>
    </location>
</feature>